<dbReference type="RefSeq" id="WP_146324531.1">
    <property type="nucleotide sequence ID" value="NZ_BAABLR010000071.1"/>
</dbReference>
<dbReference type="OrthoDB" id="9795306at2"/>
<evidence type="ECO:0000259" key="1">
    <source>
        <dbReference type="Pfam" id="PF06983"/>
    </source>
</evidence>
<organism evidence="2 3">
    <name type="scientific">Corynebacterium canis</name>
    <dbReference type="NCBI Taxonomy" id="679663"/>
    <lineage>
        <taxon>Bacteria</taxon>
        <taxon>Bacillati</taxon>
        <taxon>Actinomycetota</taxon>
        <taxon>Actinomycetes</taxon>
        <taxon>Mycobacteriales</taxon>
        <taxon>Corynebacteriaceae</taxon>
        <taxon>Corynebacterium</taxon>
    </lineage>
</organism>
<dbReference type="PANTHER" id="PTHR33990">
    <property type="entry name" value="PROTEIN YJDN-RELATED"/>
    <property type="match status" value="1"/>
</dbReference>
<feature type="domain" description="PhnB-like" evidence="1">
    <location>
        <begin position="7"/>
        <end position="130"/>
    </location>
</feature>
<dbReference type="AlphaFoldDB" id="A0A5C5UI43"/>
<dbReference type="EMBL" id="VOHM01000014">
    <property type="protein sequence ID" value="TWT24995.1"/>
    <property type="molecule type" value="Genomic_DNA"/>
</dbReference>
<dbReference type="Proteomes" id="UP000320791">
    <property type="component" value="Unassembled WGS sequence"/>
</dbReference>
<proteinExistence type="predicted"/>
<sequence length="137" mass="15007">MAATWVNPYLCFRDSTREVMSFYHSIFGGELDMTTFGEFGAAESPEQENLIMHSHLETADGWTFMASDAGNDFHPETSIDLAIGAAASELGRVTGWFDALAVGGAVIMPLTTAPWGDTFGRVQDRFGVRWMFNIAGE</sequence>
<evidence type="ECO:0000313" key="3">
    <source>
        <dbReference type="Proteomes" id="UP000320791"/>
    </source>
</evidence>
<name>A0A5C5UI43_9CORY</name>
<comment type="caution">
    <text evidence="2">The sequence shown here is derived from an EMBL/GenBank/DDBJ whole genome shotgun (WGS) entry which is preliminary data.</text>
</comment>
<dbReference type="InterPro" id="IPR028973">
    <property type="entry name" value="PhnB-like"/>
</dbReference>
<gene>
    <name evidence="2" type="ORF">FRX94_07595</name>
</gene>
<keyword evidence="3" id="KW-1185">Reference proteome</keyword>
<dbReference type="Pfam" id="PF06983">
    <property type="entry name" value="3-dmu-9_3-mt"/>
    <property type="match status" value="1"/>
</dbReference>
<evidence type="ECO:0000313" key="2">
    <source>
        <dbReference type="EMBL" id="TWT24995.1"/>
    </source>
</evidence>
<dbReference type="Gene3D" id="3.10.180.10">
    <property type="entry name" value="2,3-Dihydroxybiphenyl 1,2-Dioxygenase, domain 1"/>
    <property type="match status" value="1"/>
</dbReference>
<dbReference type="PANTHER" id="PTHR33990:SF1">
    <property type="entry name" value="PROTEIN YJDN"/>
    <property type="match status" value="1"/>
</dbReference>
<accession>A0A5C5UI43</accession>
<protein>
    <submittedName>
        <fullName evidence="2">VOC family protein</fullName>
    </submittedName>
</protein>
<dbReference type="SUPFAM" id="SSF54593">
    <property type="entry name" value="Glyoxalase/Bleomycin resistance protein/Dihydroxybiphenyl dioxygenase"/>
    <property type="match status" value="1"/>
</dbReference>
<dbReference type="InterPro" id="IPR029068">
    <property type="entry name" value="Glyas_Bleomycin-R_OHBP_Dase"/>
</dbReference>
<dbReference type="CDD" id="cd06588">
    <property type="entry name" value="PhnB_like"/>
    <property type="match status" value="1"/>
</dbReference>
<reference evidence="2 3" key="1">
    <citation type="submission" date="2019-08" db="EMBL/GenBank/DDBJ databases">
        <authorList>
            <person name="Lei W."/>
        </authorList>
    </citation>
    <scope>NUCLEOTIDE SEQUENCE [LARGE SCALE GENOMIC DNA]</scope>
    <source>
        <strain evidence="2 3">CCUG 58627</strain>
    </source>
</reference>